<reference evidence="10 11" key="1">
    <citation type="submission" date="2024-01" db="EMBL/GenBank/DDBJ databases">
        <title>Genome assemblies of Stephania.</title>
        <authorList>
            <person name="Yang L."/>
        </authorList>
    </citation>
    <scope>NUCLEOTIDE SEQUENCE [LARGE SCALE GENOMIC DNA]</scope>
    <source>
        <strain evidence="10">QJT</strain>
        <tissue evidence="10">Leaf</tissue>
    </source>
</reference>
<dbReference type="FunFam" id="2.160.20.10:FF:000001">
    <property type="entry name" value="Pectinesterase"/>
    <property type="match status" value="1"/>
</dbReference>
<dbReference type="GO" id="GO:0030599">
    <property type="term" value="F:pectinesterase activity"/>
    <property type="evidence" value="ECO:0007669"/>
    <property type="project" value="UniProtKB-UniRule"/>
</dbReference>
<dbReference type="AlphaFoldDB" id="A0AAP0JCK3"/>
<feature type="domain" description="Pectinesterase inhibitor" evidence="9">
    <location>
        <begin position="65"/>
        <end position="215"/>
    </location>
</feature>
<evidence type="ECO:0000256" key="7">
    <source>
        <dbReference type="RuleBase" id="RU000589"/>
    </source>
</evidence>
<dbReference type="Pfam" id="PF01095">
    <property type="entry name" value="Pectinesterase"/>
    <property type="match status" value="1"/>
</dbReference>
<keyword evidence="8" id="KW-1133">Transmembrane helix</keyword>
<comment type="similarity">
    <text evidence="3">In the C-terminal section; belongs to the pectinesterase family.</text>
</comment>
<sequence>MLNFKNMARITQAFANAPMDVKKMIVISIFTVVAIPTIYSLSIMLLGYAININVDDQQPLIIPPSPSPLLRSRMLSSYQSATPSMSAHPLRIAIYQTVRRVRRTRDRISGNSTWQQQLSFQEKNALSDCVEMLDQTLYELRQAVQELRGLNEISSQPLLTELKTLLSAAMTNENSCVEGVSDVEEANPDQQKGLKMYLESLLMPILTKISDCLAMVNQFMVTSRGGQGDDFIEATDFLAWMSMWDQKMRRIAMPHEGWFNFVVASDGSGDFQTIGEAVRTAPNMSLNRVVIKIKAGVYQENVEIQREKTNIMLVGEGMDSTIITSNKNFDEGFSTFNSATLTVIGDRFLARDLTVRNTAGPEKHQAVAVRVTSNAAFYRCNFSSYQDTLYAHSLRQFYRECTIQGTIDFIFGNAAAVFQNCLILVHKPNPGQKNMITAQGREDPNQNTGISLQNCTIVAAPDLAEAGIANFSTFLGRPWRNYSRTMVMKSYLGDLIHPQGWHKWHNYTSLDTVEYIEYMNVGPGSDTRDRVTWGGYKKNCSEDIAKQFTVGMFLHGTDYWLQSTGFPFSYEY</sequence>
<dbReference type="InterPro" id="IPR000070">
    <property type="entry name" value="Pectinesterase_cat"/>
</dbReference>
<evidence type="ECO:0000256" key="6">
    <source>
        <dbReference type="PROSITE-ProRule" id="PRU10040"/>
    </source>
</evidence>
<dbReference type="GO" id="GO:0045490">
    <property type="term" value="P:pectin catabolic process"/>
    <property type="evidence" value="ECO:0007669"/>
    <property type="project" value="UniProtKB-UniRule"/>
</dbReference>
<evidence type="ECO:0000256" key="3">
    <source>
        <dbReference type="ARBA" id="ARBA00007786"/>
    </source>
</evidence>
<dbReference type="SUPFAM" id="SSF51126">
    <property type="entry name" value="Pectin lyase-like"/>
    <property type="match status" value="1"/>
</dbReference>
<dbReference type="InterPro" id="IPR011050">
    <property type="entry name" value="Pectin_lyase_fold/virulence"/>
</dbReference>
<protein>
    <recommendedName>
        <fullName evidence="7">Pectinesterase</fullName>
        <ecNumber evidence="7">3.1.1.11</ecNumber>
    </recommendedName>
</protein>
<evidence type="ECO:0000256" key="2">
    <source>
        <dbReference type="ARBA" id="ARBA00006027"/>
    </source>
</evidence>
<feature type="active site" evidence="6">
    <location>
        <position position="408"/>
    </location>
</feature>
<dbReference type="Gene3D" id="2.160.20.10">
    <property type="entry name" value="Single-stranded right-handed beta-helix, Pectin lyase-like"/>
    <property type="match status" value="1"/>
</dbReference>
<dbReference type="CDD" id="cd15798">
    <property type="entry name" value="PMEI-like_3"/>
    <property type="match status" value="1"/>
</dbReference>
<dbReference type="Pfam" id="PF04043">
    <property type="entry name" value="PMEI"/>
    <property type="match status" value="1"/>
</dbReference>
<name>A0AAP0JCK3_9MAGN</name>
<dbReference type="SUPFAM" id="SSF101148">
    <property type="entry name" value="Plant invertase/pectin methylesterase inhibitor"/>
    <property type="match status" value="1"/>
</dbReference>
<comment type="pathway">
    <text evidence="1 7">Glycan metabolism; pectin degradation; 2-dehydro-3-deoxy-D-gluconate from pectin: step 1/5.</text>
</comment>
<dbReference type="GO" id="GO:0004857">
    <property type="term" value="F:enzyme inhibitor activity"/>
    <property type="evidence" value="ECO:0007669"/>
    <property type="project" value="InterPro"/>
</dbReference>
<dbReference type="EMBL" id="JBBNAE010000004">
    <property type="protein sequence ID" value="KAK9131503.1"/>
    <property type="molecule type" value="Genomic_DNA"/>
</dbReference>
<accession>A0AAP0JCK3</accession>
<dbReference type="Gene3D" id="1.20.140.40">
    <property type="entry name" value="Invertase/pectin methylesterase inhibitor family protein"/>
    <property type="match status" value="1"/>
</dbReference>
<comment type="similarity">
    <text evidence="2">In the N-terminal section; belongs to the PMEI family.</text>
</comment>
<keyword evidence="8" id="KW-0472">Membrane</keyword>
<dbReference type="PROSITE" id="PS00503">
    <property type="entry name" value="PECTINESTERASE_2"/>
    <property type="match status" value="1"/>
</dbReference>
<feature type="transmembrane region" description="Helical" evidence="8">
    <location>
        <begin position="25"/>
        <end position="50"/>
    </location>
</feature>
<comment type="caution">
    <text evidence="10">The sequence shown here is derived from an EMBL/GenBank/DDBJ whole genome shotgun (WGS) entry which is preliminary data.</text>
</comment>
<evidence type="ECO:0000313" key="11">
    <source>
        <dbReference type="Proteomes" id="UP001417504"/>
    </source>
</evidence>
<organism evidence="10 11">
    <name type="scientific">Stephania japonica</name>
    <dbReference type="NCBI Taxonomy" id="461633"/>
    <lineage>
        <taxon>Eukaryota</taxon>
        <taxon>Viridiplantae</taxon>
        <taxon>Streptophyta</taxon>
        <taxon>Embryophyta</taxon>
        <taxon>Tracheophyta</taxon>
        <taxon>Spermatophyta</taxon>
        <taxon>Magnoliopsida</taxon>
        <taxon>Ranunculales</taxon>
        <taxon>Menispermaceae</taxon>
        <taxon>Menispermoideae</taxon>
        <taxon>Cissampelideae</taxon>
        <taxon>Stephania</taxon>
    </lineage>
</organism>
<evidence type="ECO:0000256" key="8">
    <source>
        <dbReference type="SAM" id="Phobius"/>
    </source>
</evidence>
<dbReference type="GO" id="GO:0042545">
    <property type="term" value="P:cell wall modification"/>
    <property type="evidence" value="ECO:0007669"/>
    <property type="project" value="UniProtKB-UniRule"/>
</dbReference>
<evidence type="ECO:0000256" key="1">
    <source>
        <dbReference type="ARBA" id="ARBA00005184"/>
    </source>
</evidence>
<evidence type="ECO:0000256" key="5">
    <source>
        <dbReference type="ARBA" id="ARBA00023085"/>
    </source>
</evidence>
<evidence type="ECO:0000259" key="9">
    <source>
        <dbReference type="SMART" id="SM00856"/>
    </source>
</evidence>
<dbReference type="InterPro" id="IPR012334">
    <property type="entry name" value="Pectin_lyas_fold"/>
</dbReference>
<dbReference type="InterPro" id="IPR035513">
    <property type="entry name" value="Invertase/methylesterase_inhib"/>
</dbReference>
<comment type="catalytic activity">
    <reaction evidence="7">
        <text>[(1-&gt;4)-alpha-D-galacturonosyl methyl ester](n) + n H2O = [(1-&gt;4)-alpha-D-galacturonosyl](n) + n methanol + n H(+)</text>
        <dbReference type="Rhea" id="RHEA:22380"/>
        <dbReference type="Rhea" id="RHEA-COMP:14570"/>
        <dbReference type="Rhea" id="RHEA-COMP:14573"/>
        <dbReference type="ChEBI" id="CHEBI:15377"/>
        <dbReference type="ChEBI" id="CHEBI:15378"/>
        <dbReference type="ChEBI" id="CHEBI:17790"/>
        <dbReference type="ChEBI" id="CHEBI:140522"/>
        <dbReference type="ChEBI" id="CHEBI:140523"/>
        <dbReference type="EC" id="3.1.1.11"/>
    </reaction>
</comment>
<evidence type="ECO:0000313" key="10">
    <source>
        <dbReference type="EMBL" id="KAK9131503.1"/>
    </source>
</evidence>
<keyword evidence="8" id="KW-0812">Transmembrane</keyword>
<keyword evidence="4 7" id="KW-0378">Hydrolase</keyword>
<dbReference type="InterPro" id="IPR033131">
    <property type="entry name" value="Pectinesterase_Asp_AS"/>
</dbReference>
<dbReference type="EC" id="3.1.1.11" evidence="7"/>
<gene>
    <name evidence="10" type="ORF">Sjap_011990</name>
</gene>
<dbReference type="SMART" id="SM00856">
    <property type="entry name" value="PMEI"/>
    <property type="match status" value="1"/>
</dbReference>
<keyword evidence="5 7" id="KW-0063">Aspartyl esterase</keyword>
<evidence type="ECO:0000256" key="4">
    <source>
        <dbReference type="ARBA" id="ARBA00022801"/>
    </source>
</evidence>
<keyword evidence="11" id="KW-1185">Reference proteome</keyword>
<dbReference type="Proteomes" id="UP001417504">
    <property type="component" value="Unassembled WGS sequence"/>
</dbReference>
<dbReference type="PANTHER" id="PTHR31707">
    <property type="entry name" value="PECTINESTERASE"/>
    <property type="match status" value="1"/>
</dbReference>
<dbReference type="InterPro" id="IPR006501">
    <property type="entry name" value="Pectinesterase_inhib_dom"/>
</dbReference>
<proteinExistence type="inferred from homology"/>